<dbReference type="STRING" id="51240.A0A2I4EM18"/>
<keyword evidence="2" id="KW-0732">Signal</keyword>
<accession>A0A2I4EM18</accession>
<feature type="chain" id="PRO_5043624236" evidence="2">
    <location>
        <begin position="22"/>
        <end position="102"/>
    </location>
</feature>
<dbReference type="Gramene" id="Jr13_20900_p1">
    <property type="protein sequence ID" value="cds.Jr13_20900_p1"/>
    <property type="gene ID" value="Jr13_20900"/>
</dbReference>
<dbReference type="RefSeq" id="XP_018820438.1">
    <property type="nucleotide sequence ID" value="XM_018964893.2"/>
</dbReference>
<reference evidence="4" key="1">
    <citation type="submission" date="2025-08" db="UniProtKB">
        <authorList>
            <consortium name="RefSeq"/>
        </authorList>
    </citation>
    <scope>IDENTIFICATION</scope>
    <source>
        <tissue evidence="4">Leaves</tissue>
    </source>
</reference>
<proteinExistence type="predicted"/>
<dbReference type="AlphaFoldDB" id="A0A2I4EM18"/>
<dbReference type="Proteomes" id="UP000235220">
    <property type="component" value="Chromosome 13"/>
</dbReference>
<protein>
    <submittedName>
        <fullName evidence="4">Uncharacterized protein LOC108990802</fullName>
    </submittedName>
</protein>
<dbReference type="KEGG" id="jre:108990802"/>
<feature type="signal peptide" evidence="2">
    <location>
        <begin position="1"/>
        <end position="21"/>
    </location>
</feature>
<name>A0A2I4EM18_JUGRE</name>
<keyword evidence="3" id="KW-1185">Reference proteome</keyword>
<evidence type="ECO:0000256" key="2">
    <source>
        <dbReference type="SAM" id="SignalP"/>
    </source>
</evidence>
<gene>
    <name evidence="4" type="primary">LOC108990802</name>
</gene>
<dbReference type="GeneID" id="108990802"/>
<organism evidence="3 4">
    <name type="scientific">Juglans regia</name>
    <name type="common">English walnut</name>
    <dbReference type="NCBI Taxonomy" id="51240"/>
    <lineage>
        <taxon>Eukaryota</taxon>
        <taxon>Viridiplantae</taxon>
        <taxon>Streptophyta</taxon>
        <taxon>Embryophyta</taxon>
        <taxon>Tracheophyta</taxon>
        <taxon>Spermatophyta</taxon>
        <taxon>Magnoliopsida</taxon>
        <taxon>eudicotyledons</taxon>
        <taxon>Gunneridae</taxon>
        <taxon>Pentapetalae</taxon>
        <taxon>rosids</taxon>
        <taxon>fabids</taxon>
        <taxon>Fagales</taxon>
        <taxon>Juglandaceae</taxon>
        <taxon>Juglans</taxon>
    </lineage>
</organism>
<evidence type="ECO:0000313" key="3">
    <source>
        <dbReference type="Proteomes" id="UP000235220"/>
    </source>
</evidence>
<evidence type="ECO:0000313" key="4">
    <source>
        <dbReference type="RefSeq" id="XP_018820438.1"/>
    </source>
</evidence>
<feature type="region of interest" description="Disordered" evidence="1">
    <location>
        <begin position="25"/>
        <end position="50"/>
    </location>
</feature>
<evidence type="ECO:0000256" key="1">
    <source>
        <dbReference type="SAM" id="MobiDB-lite"/>
    </source>
</evidence>
<sequence length="102" mass="9954">MARQIVVLLLVIFAVVGLAFAETQTPTSAPAPNNDDIGNTDDGSSGNEVVAAPVGGPVSADVFPPTDAEGPGTNASGAAALKAYGVAGTLVAGAVAGFFSFY</sequence>